<gene>
    <name evidence="2" type="ORF">BAJOO9_001</name>
</gene>
<evidence type="ECO:0000313" key="2">
    <source>
        <dbReference type="EMBL" id="SPC48795.1"/>
    </source>
</evidence>
<dbReference type="AlphaFoldDB" id="A0A445MQL4"/>
<evidence type="ECO:0000256" key="1">
    <source>
        <dbReference type="SAM" id="MobiDB-lite"/>
    </source>
</evidence>
<organism evidence="2">
    <name type="scientific">Haloquadratum walsbyi</name>
    <dbReference type="NCBI Taxonomy" id="293091"/>
    <lineage>
        <taxon>Archaea</taxon>
        <taxon>Methanobacteriati</taxon>
        <taxon>Methanobacteriota</taxon>
        <taxon>Stenosarchaea group</taxon>
        <taxon>Halobacteria</taxon>
        <taxon>Halobacteriales</taxon>
        <taxon>Haloferacaceae</taxon>
        <taxon>Haloquadratum</taxon>
    </lineage>
</organism>
<keyword evidence="2" id="KW-0614">Plasmid</keyword>
<sequence>MKASFGRRTPLKGRPKTSLQDEPTFGRVVGSGVCSLADGKYLTENVSQSNTRRIAPDSAECSRLGVLAPTRATLHQLVPICRALGHVAPTRAHSRGNP</sequence>
<feature type="region of interest" description="Disordered" evidence="1">
    <location>
        <begin position="1"/>
        <end position="24"/>
    </location>
</feature>
<accession>A0A445MQL4</accession>
<protein>
    <submittedName>
        <fullName evidence="2">Uncharacterized protein F1</fullName>
    </submittedName>
</protein>
<dbReference type="EMBL" id="LT984491">
    <property type="protein sequence ID" value="SPC48795.1"/>
    <property type="molecule type" value="Genomic_DNA"/>
</dbReference>
<name>A0A445MQL4_9EURY</name>
<reference evidence="2" key="1">
    <citation type="submission" date="2018-01" db="EMBL/GenBank/DDBJ databases">
        <authorList>
            <person name="Dyall-Smith M."/>
        </authorList>
    </citation>
    <scope>NUCLEOTIDE SEQUENCE [LARGE SCALE GENOMIC DNA]</scope>
    <source>
        <strain evidence="2">Bajool9</strain>
    </source>
</reference>
<proteinExistence type="predicted"/>
<geneLocation type="plasmid" evidence="2">
    <name>I</name>
</geneLocation>